<sequence>MSDYGVKETQCTRCGHREVCSLKTEFLEAQKAIDEVYVSRPCEDGKKVGMIRIRDIKYIEPVELHCKHYISNTGVNIR</sequence>
<dbReference type="EMBL" id="BK032569">
    <property type="protein sequence ID" value="DAF48559.1"/>
    <property type="molecule type" value="Genomic_DNA"/>
</dbReference>
<accession>A0A8S5SD08</accession>
<evidence type="ECO:0000313" key="1">
    <source>
        <dbReference type="EMBL" id="DAF48559.1"/>
    </source>
</evidence>
<organism evidence="1">
    <name type="scientific">Siphoviridae sp. ctdvJ3</name>
    <dbReference type="NCBI Taxonomy" id="2827903"/>
    <lineage>
        <taxon>Viruses</taxon>
        <taxon>Duplodnaviria</taxon>
        <taxon>Heunggongvirae</taxon>
        <taxon>Uroviricota</taxon>
        <taxon>Caudoviricetes</taxon>
    </lineage>
</organism>
<protein>
    <submittedName>
        <fullName evidence="1">Transcription factor S-II (TFIIS)</fullName>
    </submittedName>
</protein>
<name>A0A8S5SD08_9CAUD</name>
<reference evidence="1" key="1">
    <citation type="journal article" date="2021" name="Proc. Natl. Acad. Sci. U.S.A.">
        <title>A Catalog of Tens of Thousands of Viruses from Human Metagenomes Reveals Hidden Associations with Chronic Diseases.</title>
        <authorList>
            <person name="Tisza M.J."/>
            <person name="Buck C.B."/>
        </authorList>
    </citation>
    <scope>NUCLEOTIDE SEQUENCE</scope>
    <source>
        <strain evidence="1">CtdvJ3</strain>
    </source>
</reference>
<proteinExistence type="predicted"/>